<dbReference type="Gene3D" id="3.40.50.410">
    <property type="entry name" value="von Willebrand factor, type A domain"/>
    <property type="match status" value="1"/>
</dbReference>
<keyword evidence="8 16" id="KW-0130">Cell adhesion</keyword>
<dbReference type="SUPFAM" id="SSF69179">
    <property type="entry name" value="Integrin domains"/>
    <property type="match status" value="2"/>
</dbReference>
<dbReference type="InterPro" id="IPR002035">
    <property type="entry name" value="VWF_A"/>
</dbReference>
<reference evidence="18 19" key="1">
    <citation type="journal article" date="2007" name="Nature">
        <title>The medaka draft genome and insights into vertebrate genome evolution.</title>
        <authorList>
            <person name="Kasahara M."/>
            <person name="Naruse K."/>
            <person name="Sasaki S."/>
            <person name="Nakatani Y."/>
            <person name="Qu W."/>
            <person name="Ahsan B."/>
            <person name="Yamada T."/>
            <person name="Nagayasu Y."/>
            <person name="Doi K."/>
            <person name="Kasai Y."/>
            <person name="Jindo T."/>
            <person name="Kobayashi D."/>
            <person name="Shimada A."/>
            <person name="Toyoda A."/>
            <person name="Kuroki Y."/>
            <person name="Fujiyama A."/>
            <person name="Sasaki T."/>
            <person name="Shimizu A."/>
            <person name="Asakawa S."/>
            <person name="Shimizu N."/>
            <person name="Hashimoto S."/>
            <person name="Yang J."/>
            <person name="Lee Y."/>
            <person name="Matsushima K."/>
            <person name="Sugano S."/>
            <person name="Sakaizumi M."/>
            <person name="Narita T."/>
            <person name="Ohishi K."/>
            <person name="Haga S."/>
            <person name="Ohta F."/>
            <person name="Nomoto H."/>
            <person name="Nogata K."/>
            <person name="Morishita T."/>
            <person name="Endo T."/>
            <person name="Shin-I T."/>
            <person name="Takeda H."/>
            <person name="Morishita S."/>
            <person name="Kohara Y."/>
        </authorList>
    </citation>
    <scope>NUCLEOTIDE SEQUENCE [LARGE SCALE GENOMIC DNA]</scope>
    <source>
        <strain evidence="18 19">Hd-rR</strain>
    </source>
</reference>
<evidence type="ECO:0000259" key="17">
    <source>
        <dbReference type="PROSITE" id="PS50234"/>
    </source>
</evidence>
<keyword evidence="7" id="KW-0106">Calcium</keyword>
<evidence type="ECO:0000256" key="8">
    <source>
        <dbReference type="ARBA" id="ARBA00022889"/>
    </source>
</evidence>
<dbReference type="PANTHER" id="PTHR23220">
    <property type="entry name" value="INTEGRIN ALPHA"/>
    <property type="match status" value="1"/>
</dbReference>
<dbReference type="InterPro" id="IPR013649">
    <property type="entry name" value="Integrin_alpha_Ig-like_1"/>
</dbReference>
<dbReference type="Gene3D" id="2.60.40.1510">
    <property type="entry name" value="ntegrin, alpha v. Chain A, domain 3"/>
    <property type="match status" value="1"/>
</dbReference>
<dbReference type="GO" id="GO:0007229">
    <property type="term" value="P:integrin-mediated signaling pathway"/>
    <property type="evidence" value="ECO:0000318"/>
    <property type="project" value="GO_Central"/>
</dbReference>
<name>H2LQ39_ORYLA</name>
<evidence type="ECO:0000256" key="12">
    <source>
        <dbReference type="ARBA" id="ARBA00023157"/>
    </source>
</evidence>
<keyword evidence="6" id="KW-0677">Repeat</keyword>
<dbReference type="InterPro" id="IPR013519">
    <property type="entry name" value="Int_alpha_beta-p"/>
</dbReference>
<evidence type="ECO:0000256" key="10">
    <source>
        <dbReference type="ARBA" id="ARBA00023037"/>
    </source>
</evidence>
<dbReference type="InterPro" id="IPR013517">
    <property type="entry name" value="FG-GAP"/>
</dbReference>
<dbReference type="Pfam" id="PF08441">
    <property type="entry name" value="Integrin_A_Ig_1"/>
    <property type="match status" value="1"/>
</dbReference>
<reference evidence="18" key="2">
    <citation type="submission" date="2025-08" db="UniProtKB">
        <authorList>
            <consortium name="Ensembl"/>
        </authorList>
    </citation>
    <scope>IDENTIFICATION</scope>
    <source>
        <strain evidence="18">Hd-rR</strain>
    </source>
</reference>
<evidence type="ECO:0000256" key="2">
    <source>
        <dbReference type="ARBA" id="ARBA00008054"/>
    </source>
</evidence>
<organism evidence="18 19">
    <name type="scientific">Oryzias latipes</name>
    <name type="common">Japanese rice fish</name>
    <name type="synonym">Japanese killifish</name>
    <dbReference type="NCBI Taxonomy" id="8090"/>
    <lineage>
        <taxon>Eukaryota</taxon>
        <taxon>Metazoa</taxon>
        <taxon>Chordata</taxon>
        <taxon>Craniata</taxon>
        <taxon>Vertebrata</taxon>
        <taxon>Euteleostomi</taxon>
        <taxon>Actinopterygii</taxon>
        <taxon>Neopterygii</taxon>
        <taxon>Teleostei</taxon>
        <taxon>Neoteleostei</taxon>
        <taxon>Acanthomorphata</taxon>
        <taxon>Ovalentaria</taxon>
        <taxon>Atherinomorphae</taxon>
        <taxon>Beloniformes</taxon>
        <taxon>Adrianichthyidae</taxon>
        <taxon>Oryziinae</taxon>
        <taxon>Oryzias</taxon>
    </lineage>
</organism>
<dbReference type="InterPro" id="IPR032695">
    <property type="entry name" value="Integrin_dom_sf"/>
</dbReference>
<keyword evidence="9 16" id="KW-1133">Transmembrane helix</keyword>
<proteinExistence type="inferred from homology"/>
<keyword evidence="14" id="KW-0325">Glycoprotein</keyword>
<comment type="similarity">
    <text evidence="2 16">Belongs to the integrin alpha chain family.</text>
</comment>
<dbReference type="HOGENOM" id="CLU_004111_2_1_1"/>
<keyword evidence="19" id="KW-1185">Reference proteome</keyword>
<dbReference type="SMART" id="SM00327">
    <property type="entry name" value="VWA"/>
    <property type="match status" value="1"/>
</dbReference>
<dbReference type="Gene3D" id="1.20.5.930">
    <property type="entry name" value="Bicelle-embedded integrin alpha(iib) transmembrane segment"/>
    <property type="match status" value="1"/>
</dbReference>
<dbReference type="AlphaFoldDB" id="H2LQ39"/>
<keyword evidence="11 16" id="KW-0472">Membrane</keyword>
<evidence type="ECO:0000256" key="15">
    <source>
        <dbReference type="PROSITE-ProRule" id="PRU00803"/>
    </source>
</evidence>
<dbReference type="GO" id="GO:0008305">
    <property type="term" value="C:integrin complex"/>
    <property type="evidence" value="ECO:0000318"/>
    <property type="project" value="GO_Central"/>
</dbReference>
<evidence type="ECO:0000256" key="5">
    <source>
        <dbReference type="ARBA" id="ARBA00022729"/>
    </source>
</evidence>
<dbReference type="InParanoid" id="H2LQ39"/>
<keyword evidence="5" id="KW-0732">Signal</keyword>
<reference evidence="18" key="3">
    <citation type="submission" date="2025-09" db="UniProtKB">
        <authorList>
            <consortium name="Ensembl"/>
        </authorList>
    </citation>
    <scope>IDENTIFICATION</scope>
    <source>
        <strain evidence="18">Hd-rR</strain>
    </source>
</reference>
<dbReference type="Pfam" id="PF20805">
    <property type="entry name" value="Integrin_A_Ig_2"/>
    <property type="match status" value="1"/>
</dbReference>
<feature type="repeat" description="FG-GAP" evidence="15">
    <location>
        <begin position="456"/>
        <end position="513"/>
    </location>
</feature>
<sequence length="1091" mass="120643">FGHQMVLRQSDLLVGAPLQQNQRDRRGSILKCSHSRYGMLVVNMSLGLTMTSDPSTQNTLVCGPTIPTACKHITMYNGVCIELDRYNRVTRRFPSVLPQCKKANIAFLLDGSGSVSGTDFSKMKEFVTKIIIIYSIFSLQFAVAQFSNLYTIYFNFTTYSPKDWEIKVDNIRQLGGRTYTAEAIKKIVREVFSGVSASNVDKILIVITDGKSDYPENLPSAIDDAKTKNIVRYAIGVGSAFKSSTGKDELYSIASDPKQKHVFQVESFQALENIRETLQSQIFPIEGSQTGGNTLKMEMSQEGFSAAYGPMGIQMGIVGANQWKGGYKRYNNSASVSYGSEKMEPDSYLGYSMAVATTTRGALTILGGPRYQHRGAVEVVSGDTFKQVINPSTLQVCAGEYFGAVLCAMDVDNDSFSDLILISSPMYKEADREGRVYVCTIVLLNIECSFERPSSQTILRGHPTTKGRFGSALAVLPDLNMDTFNDLAVGAPLEDDGQGSIYIFHGSRDKSINPSYSQRIAASEVQSGLKFFGVSFTQWSSDQSGDRLPDLVVGSKGTVVFLRSRPIVTVEPSVTFSPEKISTQEENCSKDLKTTARVCFIMKTRTAVDTAQAKITYTLTLDATRKFPNSRAYIAEKQRHQTSSLEVGLRKDECHMIQFFIQACPEDALNPLNNELSFKFEGLPSSTNLRPSLGHQSMTTFHPMEFEINCGADQTCMDDLKVDFNFSSSALVKVGIDELVNVTVSLENREENSYNSHVTLTYPAGISYRKFTIIKGRIECNSSDSEDGQSRGKTLCTVDKPIFRSKSKAIFIVSYGIETNSQVGRQISITANASSGNQQQSSLSELYKKKEIDVKYSILVTIEGSHIYRNFSFGKDLKKPFQQSAEVTNNFRALNLTVVIEVPIKLGDKDIWGDGETLQIPDCESVKDETPTITDFIDQVKKTKIVDCSVATCRTFKCRRFMEKQEKITHTISANLTSGWIEQIGLSSSRFLLISTVSLEYDQDQYIFFSTTSTHKPPVRKLEAEVEIYSEPDFTKEIVGGSLGGLAFVALVTAGLYKAGFFKSKYSQMINENANAADPDADPDTGAPPEP</sequence>
<keyword evidence="4" id="KW-0479">Metal-binding</keyword>
<dbReference type="Ensembl" id="ENSORLT00000008177.2">
    <property type="protein sequence ID" value="ENSORLP00000008176.2"/>
    <property type="gene ID" value="ENSORLG00000027663.1"/>
</dbReference>
<dbReference type="GO" id="GO:0098609">
    <property type="term" value="P:cell-cell adhesion"/>
    <property type="evidence" value="ECO:0000318"/>
    <property type="project" value="GO_Central"/>
</dbReference>
<dbReference type="InterPro" id="IPR048633">
    <property type="entry name" value="ITGAX-like_Ig_3"/>
</dbReference>
<feature type="repeat" description="FG-GAP" evidence="15">
    <location>
        <begin position="387"/>
        <end position="448"/>
    </location>
</feature>
<evidence type="ECO:0000256" key="14">
    <source>
        <dbReference type="ARBA" id="ARBA00023180"/>
    </source>
</evidence>
<evidence type="ECO:0000256" key="1">
    <source>
        <dbReference type="ARBA" id="ARBA00004479"/>
    </source>
</evidence>
<dbReference type="Gene3D" id="2.60.40.1460">
    <property type="entry name" value="Integrin domains. Chain A, domain 2"/>
    <property type="match status" value="1"/>
</dbReference>
<dbReference type="InterPro" id="IPR048285">
    <property type="entry name" value="Integrin_alpha_Ig-like_2"/>
</dbReference>
<evidence type="ECO:0000313" key="18">
    <source>
        <dbReference type="Ensembl" id="ENSORLP00000008176.2"/>
    </source>
</evidence>
<evidence type="ECO:0000256" key="6">
    <source>
        <dbReference type="ARBA" id="ARBA00022737"/>
    </source>
</evidence>
<dbReference type="FunCoup" id="H2LQ39">
    <property type="interactions" value="191"/>
</dbReference>
<keyword evidence="12" id="KW-1015">Disulfide bond</keyword>
<dbReference type="GO" id="GO:0038023">
    <property type="term" value="F:signaling receptor activity"/>
    <property type="evidence" value="ECO:0000318"/>
    <property type="project" value="GO_Central"/>
</dbReference>
<evidence type="ECO:0000256" key="13">
    <source>
        <dbReference type="ARBA" id="ARBA00023170"/>
    </source>
</evidence>
<protein>
    <recommendedName>
        <fullName evidence="17">VWFA domain-containing protein</fullName>
    </recommendedName>
</protein>
<dbReference type="PROSITE" id="PS51470">
    <property type="entry name" value="FG_GAP"/>
    <property type="match status" value="2"/>
</dbReference>
<keyword evidence="10 16" id="KW-0401">Integrin</keyword>
<dbReference type="Pfam" id="PF00092">
    <property type="entry name" value="VWA"/>
    <property type="match status" value="1"/>
</dbReference>
<dbReference type="SMART" id="SM00191">
    <property type="entry name" value="Int_alpha"/>
    <property type="match status" value="3"/>
</dbReference>
<evidence type="ECO:0000256" key="16">
    <source>
        <dbReference type="RuleBase" id="RU003762"/>
    </source>
</evidence>
<dbReference type="Pfam" id="PF01839">
    <property type="entry name" value="FG-GAP"/>
    <property type="match status" value="1"/>
</dbReference>
<dbReference type="PRINTS" id="PR00453">
    <property type="entry name" value="VWFADOMAIN"/>
</dbReference>
<feature type="transmembrane region" description="Helical" evidence="16">
    <location>
        <begin position="131"/>
        <end position="153"/>
    </location>
</feature>
<dbReference type="Gene3D" id="2.60.40.1530">
    <property type="entry name" value="ntegrin, alpha v. Chain A, domain 4"/>
    <property type="match status" value="1"/>
</dbReference>
<dbReference type="SUPFAM" id="SSF53300">
    <property type="entry name" value="vWA-like"/>
    <property type="match status" value="1"/>
</dbReference>
<dbReference type="PANTHER" id="PTHR23220:SF118">
    <property type="entry name" value="INTEGRIN ALPHA-X"/>
    <property type="match status" value="1"/>
</dbReference>
<dbReference type="GO" id="GO:0046872">
    <property type="term" value="F:metal ion binding"/>
    <property type="evidence" value="ECO:0007669"/>
    <property type="project" value="UniProtKB-KW"/>
</dbReference>
<feature type="domain" description="VWFA" evidence="17">
    <location>
        <begin position="104"/>
        <end position="278"/>
    </location>
</feature>
<accession>H2LQ39</accession>
<dbReference type="STRING" id="8090.ENSORLP00000008176"/>
<keyword evidence="13 16" id="KW-0675">Receptor</keyword>
<keyword evidence="3 16" id="KW-0812">Transmembrane</keyword>
<evidence type="ECO:0000256" key="11">
    <source>
        <dbReference type="ARBA" id="ARBA00023136"/>
    </source>
</evidence>
<dbReference type="PROSITE" id="PS50234">
    <property type="entry name" value="VWFA"/>
    <property type="match status" value="1"/>
</dbReference>
<dbReference type="Gene3D" id="2.130.10.130">
    <property type="entry name" value="Integrin alpha, N-terminal"/>
    <property type="match status" value="1"/>
</dbReference>
<dbReference type="InterPro" id="IPR028994">
    <property type="entry name" value="Integrin_alpha_N"/>
</dbReference>
<dbReference type="Proteomes" id="UP000001038">
    <property type="component" value="Chromosome 19"/>
</dbReference>
<evidence type="ECO:0000256" key="3">
    <source>
        <dbReference type="ARBA" id="ARBA00022692"/>
    </source>
</evidence>
<comment type="subcellular location">
    <subcellularLocation>
        <location evidence="1 16">Membrane</location>
        <topology evidence="1 16">Single-pass type I membrane protein</topology>
    </subcellularLocation>
</comment>
<comment type="caution">
    <text evidence="16">Lacks conserved residue(s) required for the propagation of feature annotation.</text>
</comment>
<dbReference type="PRINTS" id="PR01185">
    <property type="entry name" value="INTEGRINA"/>
</dbReference>
<evidence type="ECO:0000256" key="9">
    <source>
        <dbReference type="ARBA" id="ARBA00022989"/>
    </source>
</evidence>
<dbReference type="InterPro" id="IPR000413">
    <property type="entry name" value="Integrin_alpha"/>
</dbReference>
<dbReference type="InterPro" id="IPR036465">
    <property type="entry name" value="vWFA_dom_sf"/>
</dbReference>
<dbReference type="Pfam" id="PF21520">
    <property type="entry name" value="ITGAX-like_Ig_3"/>
    <property type="match status" value="1"/>
</dbReference>
<evidence type="ECO:0000313" key="19">
    <source>
        <dbReference type="Proteomes" id="UP000001038"/>
    </source>
</evidence>
<dbReference type="GeneTree" id="ENSGT00940000154838"/>
<evidence type="ECO:0000256" key="7">
    <source>
        <dbReference type="ARBA" id="ARBA00022837"/>
    </source>
</evidence>
<dbReference type="GO" id="GO:0009986">
    <property type="term" value="C:cell surface"/>
    <property type="evidence" value="ECO:0000318"/>
    <property type="project" value="GO_Central"/>
</dbReference>
<evidence type="ECO:0000256" key="4">
    <source>
        <dbReference type="ARBA" id="ARBA00022723"/>
    </source>
</evidence>
<dbReference type="eggNOG" id="KOG3637">
    <property type="taxonomic scope" value="Eukaryota"/>
</dbReference>
<dbReference type="SUPFAM" id="SSF69318">
    <property type="entry name" value="Integrin alpha N-terminal domain"/>
    <property type="match status" value="1"/>
</dbReference>
<dbReference type="Bgee" id="ENSORLG00000027663">
    <property type="expression patterns" value="Expressed in pharyngeal gill and 7 other cell types or tissues"/>
</dbReference>
<feature type="transmembrane region" description="Helical" evidence="16">
    <location>
        <begin position="1038"/>
        <end position="1057"/>
    </location>
</feature>